<dbReference type="EMBL" id="JBHTON010000052">
    <property type="protein sequence ID" value="MFD1486026.1"/>
    <property type="molecule type" value="Genomic_DNA"/>
</dbReference>
<reference evidence="2" key="1">
    <citation type="journal article" date="2019" name="Int. J. Syst. Evol. Microbiol.">
        <title>The Global Catalogue of Microorganisms (GCM) 10K type strain sequencing project: providing services to taxonomists for standard genome sequencing and annotation.</title>
        <authorList>
            <consortium name="The Broad Institute Genomics Platform"/>
            <consortium name="The Broad Institute Genome Sequencing Center for Infectious Disease"/>
            <person name="Wu L."/>
            <person name="Ma J."/>
        </authorList>
    </citation>
    <scope>NUCLEOTIDE SEQUENCE [LARGE SCALE GENOMIC DNA]</scope>
    <source>
        <strain evidence="2">CCM 8903</strain>
    </source>
</reference>
<sequence length="178" mass="19499">MLVSYPTRHMYFNYPIFIIGYQDERFGYNVTTCSSGYSLGGMYCFGLSSDTNAAMQLLTYRQGTINFLDRTHLDMVEFAGSHPGTAKLTDPRFAHDKINGLPVLTAAFAALLLKIDATQVYQGYVNFTAHITERLVDDAALAGGQFDAEAIVPVGFAGDRGSKVYRVPGEILTPGNFS</sequence>
<evidence type="ECO:0000313" key="2">
    <source>
        <dbReference type="Proteomes" id="UP001597252"/>
    </source>
</evidence>
<evidence type="ECO:0000313" key="1">
    <source>
        <dbReference type="EMBL" id="MFD1486026.1"/>
    </source>
</evidence>
<evidence type="ECO:0008006" key="3">
    <source>
        <dbReference type="Google" id="ProtNLM"/>
    </source>
</evidence>
<protein>
    <recommendedName>
        <fullName evidence="3">Flavin reductase</fullName>
    </recommendedName>
</protein>
<dbReference type="RefSeq" id="WP_125754128.1">
    <property type="nucleotide sequence ID" value="NZ_JBHTON010000052.1"/>
</dbReference>
<gene>
    <name evidence="1" type="ORF">ACFQ5J_12410</name>
</gene>
<dbReference type="Proteomes" id="UP001597252">
    <property type="component" value="Unassembled WGS sequence"/>
</dbReference>
<keyword evidence="2" id="KW-1185">Reference proteome</keyword>
<organism evidence="1 2">
    <name type="scientific">Lacticaseibacillus baoqingensis</name>
    <dbReference type="NCBI Taxonomy" id="2486013"/>
    <lineage>
        <taxon>Bacteria</taxon>
        <taxon>Bacillati</taxon>
        <taxon>Bacillota</taxon>
        <taxon>Bacilli</taxon>
        <taxon>Lactobacillales</taxon>
        <taxon>Lactobacillaceae</taxon>
        <taxon>Lacticaseibacillus</taxon>
    </lineage>
</organism>
<proteinExistence type="predicted"/>
<name>A0ABW4EBF7_9LACO</name>
<comment type="caution">
    <text evidence="1">The sequence shown here is derived from an EMBL/GenBank/DDBJ whole genome shotgun (WGS) entry which is preliminary data.</text>
</comment>
<accession>A0ABW4EBF7</accession>
<dbReference type="Gene3D" id="2.30.110.10">
    <property type="entry name" value="Electron Transport, Fmn-binding Protein, Chain A"/>
    <property type="match status" value="1"/>
</dbReference>
<dbReference type="SUPFAM" id="SSF50475">
    <property type="entry name" value="FMN-binding split barrel"/>
    <property type="match status" value="1"/>
</dbReference>
<dbReference type="InterPro" id="IPR012349">
    <property type="entry name" value="Split_barrel_FMN-bd"/>
</dbReference>